<feature type="region of interest" description="Disordered" evidence="1">
    <location>
        <begin position="1406"/>
        <end position="1474"/>
    </location>
</feature>
<feature type="compositionally biased region" description="Low complexity" evidence="1">
    <location>
        <begin position="28"/>
        <end position="40"/>
    </location>
</feature>
<name>A0A8H5HLR1_9AGAR</name>
<evidence type="ECO:0000313" key="3">
    <source>
        <dbReference type="EMBL" id="KAF5385645.1"/>
    </source>
</evidence>
<feature type="compositionally biased region" description="Polar residues" evidence="1">
    <location>
        <begin position="1090"/>
        <end position="1099"/>
    </location>
</feature>
<gene>
    <name evidence="3" type="ORF">D9757_005561</name>
</gene>
<feature type="region of interest" description="Disordered" evidence="1">
    <location>
        <begin position="125"/>
        <end position="207"/>
    </location>
</feature>
<dbReference type="EMBL" id="JAACJN010000038">
    <property type="protein sequence ID" value="KAF5385645.1"/>
    <property type="molecule type" value="Genomic_DNA"/>
</dbReference>
<feature type="region of interest" description="Disordered" evidence="1">
    <location>
        <begin position="1343"/>
        <end position="1370"/>
    </location>
</feature>
<feature type="compositionally biased region" description="Polar residues" evidence="1">
    <location>
        <begin position="1414"/>
        <end position="1427"/>
    </location>
</feature>
<feature type="region of interest" description="Disordered" evidence="1">
    <location>
        <begin position="578"/>
        <end position="614"/>
    </location>
</feature>
<feature type="compositionally biased region" description="Basic residues" evidence="1">
    <location>
        <begin position="1505"/>
        <end position="1516"/>
    </location>
</feature>
<feature type="compositionally biased region" description="Low complexity" evidence="1">
    <location>
        <begin position="1075"/>
        <end position="1089"/>
    </location>
</feature>
<reference evidence="3 4" key="1">
    <citation type="journal article" date="2020" name="ISME J.">
        <title>Uncovering the hidden diversity of litter-decomposition mechanisms in mushroom-forming fungi.</title>
        <authorList>
            <person name="Floudas D."/>
            <person name="Bentzer J."/>
            <person name="Ahren D."/>
            <person name="Johansson T."/>
            <person name="Persson P."/>
            <person name="Tunlid A."/>
        </authorList>
    </citation>
    <scope>NUCLEOTIDE SEQUENCE [LARGE SCALE GENOMIC DNA]</scope>
    <source>
        <strain evidence="3 4">CBS 406.79</strain>
    </source>
</reference>
<dbReference type="GO" id="GO:0005737">
    <property type="term" value="C:cytoplasm"/>
    <property type="evidence" value="ECO:0007669"/>
    <property type="project" value="TreeGrafter"/>
</dbReference>
<feature type="compositionally biased region" description="Low complexity" evidence="1">
    <location>
        <begin position="234"/>
        <end position="248"/>
    </location>
</feature>
<feature type="compositionally biased region" description="Low complexity" evidence="1">
    <location>
        <begin position="284"/>
        <end position="296"/>
    </location>
</feature>
<dbReference type="GO" id="GO:0006914">
    <property type="term" value="P:autophagy"/>
    <property type="evidence" value="ECO:0007669"/>
    <property type="project" value="InterPro"/>
</dbReference>
<keyword evidence="4" id="KW-1185">Reference proteome</keyword>
<feature type="region of interest" description="Disordered" evidence="1">
    <location>
        <begin position="1"/>
        <end position="45"/>
    </location>
</feature>
<sequence>MLRPPDLSRLVLHHSSLPTPPTSPQAGSSLSSTSSASSISPRLHSFPPLGGKNMFDPFGDTDFPFVTSAARQHGFSPEADNLPGPSTLNGSPFSLAPFPSYSNPFDAASPTSISRSNSRVMDIETRDSAGGGGDPYVNSPSARTRTIKSTPQEVEFTESGDRAPQGAYSSEDRTSGTVNDLSINLDSDSQQMGMEGTIRPSKRASTGYGYGLPMDDDKHGLSDTVRGVAHGDVARSSAASSRAPAHRAPQFDQPTTRGSSALSRAMAQPEPGRQAQRIPQYEPSAGASSRARSTSAIPVSINGAPDEGDTIVSARWDHGVNGRRLLFLSYYPAGLQIWDCTDLGSISEVLNLTAESVRQLIVDDESIPATPTPGEITSDSVIEYAGVISRSLPGSNEDKCDTLVGILVTPTEEKRDPVDEASDSVLLTAEDEEVSRDPAADNHCFLLIYSFSEHGVTKRIRLPGLATGGGRFEVGNDFVVVSTTVPPSLHVLSSTTFDLLYHITSSDLIPFCHKLHTSSYGLSTSHSTSQRHSFLETTSNIVNGIYNGYNDHFNDNYNSNNNSNRISERNNVLLSTIDRSSSNSSSYPSSTSFDAARGYPGGRTSDYAHPRRASEHGYNLPPADPSMTIPETIPLPAPIFAVSGRLLAYASLPEGHGHPASSGVQLRTSSTLSNAAVSTASAFGSSLSAQLASLGNPGGASSALGALGGLSQADVSNAALKVGGSVLSGMKTLGGLAYKSAVAAATDSGSNLNRRASSGGKVGGLANRFFSRSAPAAISATEERNRRYSTSSIGPTAIEGYDAGKTAGVGQEGAESNRRPFVPPRAIPTAESGYHVTVLDLLPIVSPTRASKAKPATVMQFVASKSQPISSIWFSPSGTSLLIAPRDGRAVQVYEIKSDPLARIAELEDESEPDDQSKAPRSSPLPSQKASEVSPLHVYNLRRGQTPAVIESADWTSDGRWLAFGTRKRTVHVFALNPYGGPADVQSHVDGRVRNISELPIMPSDLIPLIRLRVSRHPTPEQPRVPLVFTFLESSIEAEHHLPPNLLPPLTSPRLQPTNQHPHSYGSVNSNHTVMSSSPSTRSDTMSISPRPQLSPNGRTRNHQDILVFDPTDGILSLKRVTCEIKSKPKDGASILAASFGSIAVSKSLPGNMAGGRPNVSSSPSTSPPVQRVGVGAPQVSGGTGELAGRENTIVSWSLRRGKDWSEKKGVLERVSGRKGGAGQMNWLAQAELSTHSKSTRVIPRSIYLSHQFSFRALGEDYHALIRRYQFDLSGTKIEVRKGVEVSAYPTGNSESFVEGRGFTVHRDRRHLPSSFDEPLASALSGGIDYAPAQPVLPMFPNGTPGTKPRSFRNSIPIRTMSGLGDGMSESLGRLRREVNKVRSPQLLPTSSDNIIAASVPLEFDEEDEDFLSRETSQPSHQTSQPISPRELSNPVDDPSINSRGEDVSTSESCDDIGADADQWPGWVGEDRKAVDEVETFDDISAVGLLDEEIQAAKPAPPGPKKSKIKKKRNQH</sequence>
<organism evidence="3 4">
    <name type="scientific">Collybiopsis confluens</name>
    <dbReference type="NCBI Taxonomy" id="2823264"/>
    <lineage>
        <taxon>Eukaryota</taxon>
        <taxon>Fungi</taxon>
        <taxon>Dikarya</taxon>
        <taxon>Basidiomycota</taxon>
        <taxon>Agaricomycotina</taxon>
        <taxon>Agaricomycetes</taxon>
        <taxon>Agaricomycetidae</taxon>
        <taxon>Agaricales</taxon>
        <taxon>Marasmiineae</taxon>
        <taxon>Omphalotaceae</taxon>
        <taxon>Collybiopsis</taxon>
    </lineage>
</organism>
<accession>A0A8H5HLR1</accession>
<feature type="domain" description="BCAS3 WD40" evidence="2">
    <location>
        <begin position="931"/>
        <end position="995"/>
    </location>
</feature>
<feature type="region of interest" description="Disordered" evidence="1">
    <location>
        <begin position="232"/>
        <end position="303"/>
    </location>
</feature>
<dbReference type="PANTHER" id="PTHR13268:SF0">
    <property type="entry name" value="BCAS3 MICROTUBULE ASSOCIATED CELL MIGRATION FACTOR"/>
    <property type="match status" value="1"/>
</dbReference>
<dbReference type="Gene3D" id="2.130.10.10">
    <property type="entry name" value="YVTN repeat-like/Quinoprotein amine dehydrogenase"/>
    <property type="match status" value="1"/>
</dbReference>
<feature type="region of interest" description="Disordered" evidence="1">
    <location>
        <begin position="1154"/>
        <end position="1185"/>
    </location>
</feature>
<evidence type="ECO:0000313" key="4">
    <source>
        <dbReference type="Proteomes" id="UP000518752"/>
    </source>
</evidence>
<comment type="caution">
    <text evidence="3">The sequence shown here is derived from an EMBL/GenBank/DDBJ whole genome shotgun (WGS) entry which is preliminary data.</text>
</comment>
<feature type="compositionally biased region" description="Polar residues" evidence="1">
    <location>
        <begin position="1440"/>
        <end position="1452"/>
    </location>
</feature>
<feature type="region of interest" description="Disordered" evidence="1">
    <location>
        <begin position="908"/>
        <end position="933"/>
    </location>
</feature>
<feature type="compositionally biased region" description="Polar residues" evidence="1">
    <location>
        <begin position="252"/>
        <end position="262"/>
    </location>
</feature>
<dbReference type="InterPro" id="IPR015943">
    <property type="entry name" value="WD40/YVTN_repeat-like_dom_sf"/>
</dbReference>
<dbReference type="OrthoDB" id="25778at2759"/>
<feature type="compositionally biased region" description="Polar residues" evidence="1">
    <location>
        <begin position="175"/>
        <end position="192"/>
    </location>
</feature>
<dbReference type="Proteomes" id="UP000518752">
    <property type="component" value="Unassembled WGS sequence"/>
</dbReference>
<feature type="compositionally biased region" description="Polar residues" evidence="1">
    <location>
        <begin position="1056"/>
        <end position="1074"/>
    </location>
</feature>
<dbReference type="InterPro" id="IPR045142">
    <property type="entry name" value="BCAS3-like"/>
</dbReference>
<dbReference type="InterPro" id="IPR048382">
    <property type="entry name" value="BCAS3_WD40"/>
</dbReference>
<feature type="compositionally biased region" description="Polar residues" evidence="1">
    <location>
        <begin position="138"/>
        <end position="152"/>
    </location>
</feature>
<feature type="compositionally biased region" description="Low complexity" evidence="1">
    <location>
        <begin position="580"/>
        <end position="592"/>
    </location>
</feature>
<dbReference type="GO" id="GO:0042594">
    <property type="term" value="P:response to starvation"/>
    <property type="evidence" value="ECO:0007669"/>
    <property type="project" value="TreeGrafter"/>
</dbReference>
<proteinExistence type="predicted"/>
<feature type="region of interest" description="Disordered" evidence="1">
    <location>
        <begin position="1043"/>
        <end position="1103"/>
    </location>
</feature>
<dbReference type="PANTHER" id="PTHR13268">
    <property type="entry name" value="BREAST CARCINOMA AMPLIFIED SEQUENCE 3"/>
    <property type="match status" value="1"/>
</dbReference>
<evidence type="ECO:0000259" key="2">
    <source>
        <dbReference type="Pfam" id="PF21034"/>
    </source>
</evidence>
<dbReference type="SUPFAM" id="SSF82171">
    <property type="entry name" value="DPP6 N-terminal domain-like"/>
    <property type="match status" value="1"/>
</dbReference>
<evidence type="ECO:0000256" key="1">
    <source>
        <dbReference type="SAM" id="MobiDB-lite"/>
    </source>
</evidence>
<protein>
    <recommendedName>
        <fullName evidence="2">BCAS3 WD40 domain-containing protein</fullName>
    </recommendedName>
</protein>
<feature type="region of interest" description="Disordered" evidence="1">
    <location>
        <begin position="1492"/>
        <end position="1516"/>
    </location>
</feature>
<dbReference type="Pfam" id="PF21034">
    <property type="entry name" value="BCAS3_WD40"/>
    <property type="match status" value="1"/>
</dbReference>